<dbReference type="Proteomes" id="UP001501598">
    <property type="component" value="Unassembled WGS sequence"/>
</dbReference>
<protein>
    <submittedName>
        <fullName evidence="2">Uncharacterized protein</fullName>
    </submittedName>
</protein>
<evidence type="ECO:0000256" key="1">
    <source>
        <dbReference type="SAM" id="MobiDB-lite"/>
    </source>
</evidence>
<comment type="caution">
    <text evidence="2">The sequence shown here is derived from an EMBL/GenBank/DDBJ whole genome shotgun (WGS) entry which is preliminary data.</text>
</comment>
<feature type="region of interest" description="Disordered" evidence="1">
    <location>
        <begin position="1"/>
        <end position="26"/>
    </location>
</feature>
<accession>A0ABP8RKU9</accession>
<keyword evidence="3" id="KW-1185">Reference proteome</keyword>
<sequence>MSSRTGRHRLTRRSRQELRLRPSRRRRGGIRATARALLSVATGLLLTGGGAAILHNTDGSPVTVAFIGED</sequence>
<evidence type="ECO:0000313" key="3">
    <source>
        <dbReference type="Proteomes" id="UP001501598"/>
    </source>
</evidence>
<proteinExistence type="predicted"/>
<organism evidence="2 3">
    <name type="scientific">Pseudonocardia xishanensis</name>
    <dbReference type="NCBI Taxonomy" id="630995"/>
    <lineage>
        <taxon>Bacteria</taxon>
        <taxon>Bacillati</taxon>
        <taxon>Actinomycetota</taxon>
        <taxon>Actinomycetes</taxon>
        <taxon>Pseudonocardiales</taxon>
        <taxon>Pseudonocardiaceae</taxon>
        <taxon>Pseudonocardia</taxon>
    </lineage>
</organism>
<name>A0ABP8RKU9_9PSEU</name>
<dbReference type="EMBL" id="BAABGT010000024">
    <property type="protein sequence ID" value="GAA4541618.1"/>
    <property type="molecule type" value="Genomic_DNA"/>
</dbReference>
<gene>
    <name evidence="2" type="ORF">GCM10023175_15800</name>
</gene>
<dbReference type="RefSeq" id="WP_345414243.1">
    <property type="nucleotide sequence ID" value="NZ_BAABGT010000024.1"/>
</dbReference>
<feature type="compositionally biased region" description="Basic residues" evidence="1">
    <location>
        <begin position="1"/>
        <end position="13"/>
    </location>
</feature>
<reference evidence="3" key="1">
    <citation type="journal article" date="2019" name="Int. J. Syst. Evol. Microbiol.">
        <title>The Global Catalogue of Microorganisms (GCM) 10K type strain sequencing project: providing services to taxonomists for standard genome sequencing and annotation.</title>
        <authorList>
            <consortium name="The Broad Institute Genomics Platform"/>
            <consortium name="The Broad Institute Genome Sequencing Center for Infectious Disease"/>
            <person name="Wu L."/>
            <person name="Ma J."/>
        </authorList>
    </citation>
    <scope>NUCLEOTIDE SEQUENCE [LARGE SCALE GENOMIC DNA]</scope>
    <source>
        <strain evidence="3">JCM 17906</strain>
    </source>
</reference>
<evidence type="ECO:0000313" key="2">
    <source>
        <dbReference type="EMBL" id="GAA4541618.1"/>
    </source>
</evidence>